<dbReference type="RefSeq" id="WP_157400086.1">
    <property type="nucleotide sequence ID" value="NZ_WSEL01000009.1"/>
</dbReference>
<organism evidence="1 2">
    <name type="scientific">Ramlibacter pinisoli</name>
    <dbReference type="NCBI Taxonomy" id="2682844"/>
    <lineage>
        <taxon>Bacteria</taxon>
        <taxon>Pseudomonadati</taxon>
        <taxon>Pseudomonadota</taxon>
        <taxon>Betaproteobacteria</taxon>
        <taxon>Burkholderiales</taxon>
        <taxon>Comamonadaceae</taxon>
        <taxon>Ramlibacter</taxon>
    </lineage>
</organism>
<dbReference type="Proteomes" id="UP000469385">
    <property type="component" value="Unassembled WGS sequence"/>
</dbReference>
<reference evidence="1 2" key="1">
    <citation type="submission" date="2019-12" db="EMBL/GenBank/DDBJ databases">
        <authorList>
            <person name="Huq M.A."/>
        </authorList>
    </citation>
    <scope>NUCLEOTIDE SEQUENCE [LARGE SCALE GENOMIC DNA]</scope>
    <source>
        <strain evidence="1 2">MAH-25</strain>
    </source>
</reference>
<comment type="caution">
    <text evidence="1">The sequence shown here is derived from an EMBL/GenBank/DDBJ whole genome shotgun (WGS) entry which is preliminary data.</text>
</comment>
<name>A0A6N8IZ34_9BURK</name>
<gene>
    <name evidence="1" type="ORF">GON04_21735</name>
</gene>
<evidence type="ECO:0000313" key="2">
    <source>
        <dbReference type="Proteomes" id="UP000469385"/>
    </source>
</evidence>
<evidence type="ECO:0000313" key="1">
    <source>
        <dbReference type="EMBL" id="MVQ32097.1"/>
    </source>
</evidence>
<accession>A0A6N8IZ34</accession>
<dbReference type="EMBL" id="WSEL01000009">
    <property type="protein sequence ID" value="MVQ32097.1"/>
    <property type="molecule type" value="Genomic_DNA"/>
</dbReference>
<proteinExistence type="predicted"/>
<protein>
    <submittedName>
        <fullName evidence="1">Uncharacterized protein</fullName>
    </submittedName>
</protein>
<dbReference type="AlphaFoldDB" id="A0A6N8IZ34"/>
<keyword evidence="2" id="KW-1185">Reference proteome</keyword>
<sequence length="74" mass="8338">MDEQIQHWHDVERAIRDIERRLLIAQTLLQPGAVRSAVSALRQQLEEAQAAADRALEACLGQVNEHSGLPRRTT</sequence>